<dbReference type="CDD" id="cd09272">
    <property type="entry name" value="RNase_HI_RT_Ty1"/>
    <property type="match status" value="1"/>
</dbReference>
<dbReference type="InterPro" id="IPR039537">
    <property type="entry name" value="Retrotran_Ty1/copia-like"/>
</dbReference>
<dbReference type="SUPFAM" id="SSF56672">
    <property type="entry name" value="DNA/RNA polymerases"/>
    <property type="match status" value="1"/>
</dbReference>
<reference evidence="6" key="1">
    <citation type="submission" date="2018-02" db="EMBL/GenBank/DDBJ databases">
        <authorList>
            <person name="Cohen D.B."/>
            <person name="Kent A.D."/>
        </authorList>
    </citation>
    <scope>NUCLEOTIDE SEQUENCE</scope>
</reference>
<dbReference type="PROSITE" id="PS50994">
    <property type="entry name" value="INTEGRASE"/>
    <property type="match status" value="1"/>
</dbReference>
<dbReference type="Pfam" id="PF07727">
    <property type="entry name" value="RVT_2"/>
    <property type="match status" value="1"/>
</dbReference>
<dbReference type="GO" id="GO:0008270">
    <property type="term" value="F:zinc ion binding"/>
    <property type="evidence" value="ECO:0007669"/>
    <property type="project" value="InterPro"/>
</dbReference>
<keyword evidence="2" id="KW-0378">Hydrolase</keyword>
<dbReference type="InterPro" id="IPR043502">
    <property type="entry name" value="DNA/RNA_pol_sf"/>
</dbReference>
<dbReference type="SUPFAM" id="SSF57756">
    <property type="entry name" value="Retrovirus zinc finger-like domains"/>
    <property type="match status" value="1"/>
</dbReference>
<proteinExistence type="predicted"/>
<dbReference type="EMBL" id="OIVN01001238">
    <property type="protein sequence ID" value="SPC91631.1"/>
    <property type="molecule type" value="Genomic_DNA"/>
</dbReference>
<dbReference type="PANTHER" id="PTHR42648">
    <property type="entry name" value="TRANSPOSASE, PUTATIVE-RELATED"/>
    <property type="match status" value="1"/>
</dbReference>
<dbReference type="Gene3D" id="3.30.420.10">
    <property type="entry name" value="Ribonuclease H-like superfamily/Ribonuclease H"/>
    <property type="match status" value="1"/>
</dbReference>
<dbReference type="Pfam" id="PF14223">
    <property type="entry name" value="Retrotran_gag_2"/>
    <property type="match status" value="1"/>
</dbReference>
<name>A0A2N9FXF2_FAGSY</name>
<dbReference type="InterPro" id="IPR036397">
    <property type="entry name" value="RNaseH_sf"/>
</dbReference>
<dbReference type="GO" id="GO:0003676">
    <property type="term" value="F:nucleic acid binding"/>
    <property type="evidence" value="ECO:0007669"/>
    <property type="project" value="InterPro"/>
</dbReference>
<dbReference type="InterPro" id="IPR057670">
    <property type="entry name" value="SH3_retrovirus"/>
</dbReference>
<evidence type="ECO:0000256" key="4">
    <source>
        <dbReference type="SAM" id="MobiDB-lite"/>
    </source>
</evidence>
<dbReference type="AlphaFoldDB" id="A0A2N9FXF2"/>
<evidence type="ECO:0000313" key="6">
    <source>
        <dbReference type="EMBL" id="SPC91631.1"/>
    </source>
</evidence>
<dbReference type="InterPro" id="IPR013103">
    <property type="entry name" value="RVT_2"/>
</dbReference>
<evidence type="ECO:0000256" key="2">
    <source>
        <dbReference type="ARBA" id="ARBA00022801"/>
    </source>
</evidence>
<dbReference type="InterPro" id="IPR012337">
    <property type="entry name" value="RNaseH-like_sf"/>
</dbReference>
<evidence type="ECO:0000256" key="1">
    <source>
        <dbReference type="ARBA" id="ARBA00022723"/>
    </source>
</evidence>
<dbReference type="SUPFAM" id="SSF53098">
    <property type="entry name" value="Ribonuclease H-like"/>
    <property type="match status" value="1"/>
</dbReference>
<dbReference type="PANTHER" id="PTHR42648:SF28">
    <property type="entry name" value="TRANSPOSON-ENCODED PROTEIN WITH RIBONUCLEASE H-LIKE AND RETROVIRUS ZINC FINGER-LIKE DOMAINS"/>
    <property type="match status" value="1"/>
</dbReference>
<keyword evidence="3" id="KW-0175">Coiled coil</keyword>
<accession>A0A2N9FXF2</accession>
<feature type="region of interest" description="Disordered" evidence="4">
    <location>
        <begin position="204"/>
        <end position="225"/>
    </location>
</feature>
<organism evidence="6">
    <name type="scientific">Fagus sylvatica</name>
    <name type="common">Beechnut</name>
    <dbReference type="NCBI Taxonomy" id="28930"/>
    <lineage>
        <taxon>Eukaryota</taxon>
        <taxon>Viridiplantae</taxon>
        <taxon>Streptophyta</taxon>
        <taxon>Embryophyta</taxon>
        <taxon>Tracheophyta</taxon>
        <taxon>Spermatophyta</taxon>
        <taxon>Magnoliopsida</taxon>
        <taxon>eudicotyledons</taxon>
        <taxon>Gunneridae</taxon>
        <taxon>Pentapetalae</taxon>
        <taxon>rosids</taxon>
        <taxon>fabids</taxon>
        <taxon>Fagales</taxon>
        <taxon>Fagaceae</taxon>
        <taxon>Fagus</taxon>
    </lineage>
</organism>
<dbReference type="InterPro" id="IPR001584">
    <property type="entry name" value="Integrase_cat-core"/>
</dbReference>
<protein>
    <recommendedName>
        <fullName evidence="5">Integrase catalytic domain-containing protein</fullName>
    </recommendedName>
</protein>
<feature type="compositionally biased region" description="Basic residues" evidence="4">
    <location>
        <begin position="204"/>
        <end position="215"/>
    </location>
</feature>
<dbReference type="Pfam" id="PF25597">
    <property type="entry name" value="SH3_retrovirus"/>
    <property type="match status" value="1"/>
</dbReference>
<keyword evidence="1" id="KW-0479">Metal-binding</keyword>
<dbReference type="InterPro" id="IPR036875">
    <property type="entry name" value="Znf_CCHC_sf"/>
</dbReference>
<evidence type="ECO:0000259" key="5">
    <source>
        <dbReference type="PROSITE" id="PS50994"/>
    </source>
</evidence>
<sequence>MLNGTNFSDWKEQVQFHLGVLDLDIALHEFEKPPVPTDTSSAEEKDLYKVWEKSNRLSIMFMRMTIAKNIKTTLQKNDDAKEFLTNVAKCFKTADKSLAGTLMAKLTTMKFDGTRGIQEHVLEMTNLAAQLKTLGMNVDEFFLVQFILNSLPPQYGPFQINYNIMKDKWNLNQLANMLNQEEARLKQLEQHSVHLVSQGAQRKWRKPKKGIKHGPHKENEPNPNVQAHKKEISNNKCHFYRKLGHYQKDCPKRRQWFEKKCKCLIKGFVSVCFESNLTEVLSNTWWLDSMATTHVSNTMQGFLSIQTINPNENFMLMGNRVRASIEAIVNVFEVYITEVERQLERKVKIIKSDRGGEYYGKYCESGQCPDPFAKLLEKHGICAQYTMPGTPQQNGVVERRNRTLMDMVRSMLSNSTLPLSLWMYALKTAVYLLNRVPSKAVPKTPFELWTKRKPSLRHLHVWGCPTEARVYNPLEKKLDLRTISGYFIGYPEKSKGFRFYCPNHSMRIVETDNARFIENGLSKDPISFSQALESVDSTKWMNAMKDELKSMDQNEVWDLVELPEGYKKVGCKWVYKTKHDFKGNIERFKARLVAKGFTQKGGIDYKETFSPVSKKDSLRIIMALVAHYDLELHQMDVKTAFLNGSLEEEVYMDQSEGDKSSLMQCSQNELEWKQMEGIPYASAVGSLMYAQTYTRPDISFAVSMLGRYQTNPGMDHWKAAKKVMRYLQGTKDFMLTFRRSDSLEVIGYSDLDFAGCIDSRKCTFGYFFMLAGGAILWKSVKQTIIASSTMEAEFVTCFEATVHGLWLQNFISGLGIVDSVSKLLRIYYDNSAAVFFSKNDKYSKGAKHMELKYLTVKEDVQKQ</sequence>
<feature type="domain" description="Integrase catalytic" evidence="5">
    <location>
        <begin position="275"/>
        <end position="453"/>
    </location>
</feature>
<dbReference type="GO" id="GO:0016787">
    <property type="term" value="F:hydrolase activity"/>
    <property type="evidence" value="ECO:0007669"/>
    <property type="project" value="UniProtKB-KW"/>
</dbReference>
<gene>
    <name evidence="6" type="ORF">FSB_LOCUS19513</name>
</gene>
<feature type="coiled-coil region" evidence="3">
    <location>
        <begin position="171"/>
        <end position="198"/>
    </location>
</feature>
<evidence type="ECO:0000256" key="3">
    <source>
        <dbReference type="SAM" id="Coils"/>
    </source>
</evidence>
<dbReference type="GO" id="GO:0015074">
    <property type="term" value="P:DNA integration"/>
    <property type="evidence" value="ECO:0007669"/>
    <property type="project" value="InterPro"/>
</dbReference>